<reference evidence="2 3" key="1">
    <citation type="submission" date="2024-07" db="EMBL/GenBank/DDBJ databases">
        <title>Marimonas sp.nov., isolated from tidal-flat sediment.</title>
        <authorList>
            <person name="Jayan J.N."/>
            <person name="Lee S.S."/>
        </authorList>
    </citation>
    <scope>NUCLEOTIDE SEQUENCE [LARGE SCALE GENOMIC DNA]</scope>
    <source>
        <strain evidence="2 3">MJW-29</strain>
    </source>
</reference>
<dbReference type="RefSeq" id="WP_367878539.1">
    <property type="nucleotide sequence ID" value="NZ_JBFNXX010000011.1"/>
</dbReference>
<organism evidence="2 3">
    <name type="scientific">Sulfitobacter sediminis</name>
    <dbReference type="NCBI Taxonomy" id="3234186"/>
    <lineage>
        <taxon>Bacteria</taxon>
        <taxon>Pseudomonadati</taxon>
        <taxon>Pseudomonadota</taxon>
        <taxon>Alphaproteobacteria</taxon>
        <taxon>Rhodobacterales</taxon>
        <taxon>Roseobacteraceae</taxon>
        <taxon>Sulfitobacter</taxon>
    </lineage>
</organism>
<dbReference type="SUPFAM" id="SSF49503">
    <property type="entry name" value="Cupredoxins"/>
    <property type="match status" value="1"/>
</dbReference>
<evidence type="ECO:0008006" key="4">
    <source>
        <dbReference type="Google" id="ProtNLM"/>
    </source>
</evidence>
<gene>
    <name evidence="2" type="ORF">AB2B41_14570</name>
</gene>
<evidence type="ECO:0000313" key="3">
    <source>
        <dbReference type="Proteomes" id="UP001556098"/>
    </source>
</evidence>
<keyword evidence="1" id="KW-0732">Signal</keyword>
<evidence type="ECO:0000256" key="1">
    <source>
        <dbReference type="SAM" id="SignalP"/>
    </source>
</evidence>
<name>A0ABV3RPD9_9RHOB</name>
<feature type="signal peptide" evidence="1">
    <location>
        <begin position="1"/>
        <end position="25"/>
    </location>
</feature>
<sequence length="115" mass="11833">MLTTKSKGAIALAAAIGMMTGAAQAANHTVMIVDGGYFPEIVYVAPGDNIVFENWSEAEHVVSGPLGSWASDPIAISGQFMLSVDETTPMTYSGLDIAGIEISGAISFDAPPLAD</sequence>
<proteinExistence type="predicted"/>
<dbReference type="Gene3D" id="2.60.40.420">
    <property type="entry name" value="Cupredoxins - blue copper proteins"/>
    <property type="match status" value="1"/>
</dbReference>
<comment type="caution">
    <text evidence="2">The sequence shown here is derived from an EMBL/GenBank/DDBJ whole genome shotgun (WGS) entry which is preliminary data.</text>
</comment>
<protein>
    <recommendedName>
        <fullName evidence="4">Plastocyanin</fullName>
    </recommendedName>
</protein>
<dbReference type="Proteomes" id="UP001556098">
    <property type="component" value="Unassembled WGS sequence"/>
</dbReference>
<evidence type="ECO:0000313" key="2">
    <source>
        <dbReference type="EMBL" id="MEW9920835.1"/>
    </source>
</evidence>
<keyword evidence="3" id="KW-1185">Reference proteome</keyword>
<feature type="chain" id="PRO_5045454273" description="Plastocyanin" evidence="1">
    <location>
        <begin position="26"/>
        <end position="115"/>
    </location>
</feature>
<accession>A0ABV3RPD9</accession>
<dbReference type="EMBL" id="JBFNXX010000011">
    <property type="protein sequence ID" value="MEW9920835.1"/>
    <property type="molecule type" value="Genomic_DNA"/>
</dbReference>
<dbReference type="InterPro" id="IPR008972">
    <property type="entry name" value="Cupredoxin"/>
</dbReference>